<protein>
    <recommendedName>
        <fullName evidence="12">G-protein coupled receptors family 1 profile domain-containing protein</fullName>
    </recommendedName>
</protein>
<evidence type="ECO:0000256" key="4">
    <source>
        <dbReference type="ARBA" id="ARBA00022989"/>
    </source>
</evidence>
<organism evidence="13 14">
    <name type="scientific">Littorina saxatilis</name>
    <dbReference type="NCBI Taxonomy" id="31220"/>
    <lineage>
        <taxon>Eukaryota</taxon>
        <taxon>Metazoa</taxon>
        <taxon>Spiralia</taxon>
        <taxon>Lophotrochozoa</taxon>
        <taxon>Mollusca</taxon>
        <taxon>Gastropoda</taxon>
        <taxon>Caenogastropoda</taxon>
        <taxon>Littorinimorpha</taxon>
        <taxon>Littorinoidea</taxon>
        <taxon>Littorinidae</taxon>
        <taxon>Littorina</taxon>
    </lineage>
</organism>
<evidence type="ECO:0000256" key="10">
    <source>
        <dbReference type="SAM" id="MobiDB-lite"/>
    </source>
</evidence>
<dbReference type="PROSITE" id="PS00237">
    <property type="entry name" value="G_PROTEIN_RECEP_F1_1"/>
    <property type="match status" value="1"/>
</dbReference>
<feature type="transmembrane region" description="Helical" evidence="11">
    <location>
        <begin position="103"/>
        <end position="125"/>
    </location>
</feature>
<evidence type="ECO:0000259" key="12">
    <source>
        <dbReference type="PROSITE" id="PS50262"/>
    </source>
</evidence>
<dbReference type="CDD" id="cd00637">
    <property type="entry name" value="7tm_classA_rhodopsin-like"/>
    <property type="match status" value="1"/>
</dbReference>
<comment type="subcellular location">
    <subcellularLocation>
        <location evidence="1">Cell membrane</location>
        <topology evidence="1">Multi-pass membrane protein</topology>
    </subcellularLocation>
</comment>
<evidence type="ECO:0000256" key="2">
    <source>
        <dbReference type="ARBA" id="ARBA00022475"/>
    </source>
</evidence>
<feature type="compositionally biased region" description="Polar residues" evidence="10">
    <location>
        <begin position="263"/>
        <end position="282"/>
    </location>
</feature>
<keyword evidence="14" id="KW-1185">Reference proteome</keyword>
<dbReference type="InterPro" id="IPR017452">
    <property type="entry name" value="GPCR_Rhodpsn_7TM"/>
</dbReference>
<evidence type="ECO:0000256" key="8">
    <source>
        <dbReference type="ARBA" id="ARBA00023224"/>
    </source>
</evidence>
<evidence type="ECO:0000313" key="14">
    <source>
        <dbReference type="Proteomes" id="UP001374579"/>
    </source>
</evidence>
<dbReference type="AlphaFoldDB" id="A0AAN9AIL4"/>
<keyword evidence="5 9" id="KW-0297">G-protein coupled receptor</keyword>
<keyword evidence="8 9" id="KW-0807">Transducer</keyword>
<feature type="transmembrane region" description="Helical" evidence="11">
    <location>
        <begin position="195"/>
        <end position="219"/>
    </location>
</feature>
<keyword evidence="2" id="KW-1003">Cell membrane</keyword>
<dbReference type="Proteomes" id="UP001374579">
    <property type="component" value="Unassembled WGS sequence"/>
</dbReference>
<feature type="transmembrane region" description="Helical" evidence="11">
    <location>
        <begin position="28"/>
        <end position="52"/>
    </location>
</feature>
<dbReference type="Pfam" id="PF00001">
    <property type="entry name" value="7tm_1"/>
    <property type="match status" value="1"/>
</dbReference>
<evidence type="ECO:0000256" key="5">
    <source>
        <dbReference type="ARBA" id="ARBA00023040"/>
    </source>
</evidence>
<dbReference type="PANTHER" id="PTHR24228:SF75">
    <property type="entry name" value="G-PROTEIN COUPLED RECEPTORS FAMILY 1 PROFILE DOMAIN-CONTAINING PROTEIN"/>
    <property type="match status" value="1"/>
</dbReference>
<evidence type="ECO:0000256" key="9">
    <source>
        <dbReference type="RuleBase" id="RU000688"/>
    </source>
</evidence>
<dbReference type="GO" id="GO:0004930">
    <property type="term" value="F:G protein-coupled receptor activity"/>
    <property type="evidence" value="ECO:0007669"/>
    <property type="project" value="UniProtKB-KW"/>
</dbReference>
<feature type="region of interest" description="Disordered" evidence="10">
    <location>
        <begin position="317"/>
        <end position="478"/>
    </location>
</feature>
<name>A0AAN9AIL4_9CAEN</name>
<feature type="domain" description="G-protein coupled receptors family 1 profile" evidence="12">
    <location>
        <begin position="44"/>
        <end position="541"/>
    </location>
</feature>
<keyword evidence="7 9" id="KW-0675">Receptor</keyword>
<proteinExistence type="inferred from homology"/>
<dbReference type="Gene3D" id="1.20.1070.10">
    <property type="entry name" value="Rhodopsin 7-helix transmembrane proteins"/>
    <property type="match status" value="2"/>
</dbReference>
<gene>
    <name evidence="13" type="ORF">V1264_021636</name>
</gene>
<keyword evidence="3 9" id="KW-0812">Transmembrane</keyword>
<feature type="region of interest" description="Disordered" evidence="10">
    <location>
        <begin position="260"/>
        <end position="282"/>
    </location>
</feature>
<dbReference type="GO" id="GO:0005886">
    <property type="term" value="C:plasma membrane"/>
    <property type="evidence" value="ECO:0007669"/>
    <property type="project" value="UniProtKB-SubCell"/>
</dbReference>
<evidence type="ECO:0000256" key="3">
    <source>
        <dbReference type="ARBA" id="ARBA00022692"/>
    </source>
</evidence>
<accession>A0AAN9AIL4</accession>
<keyword evidence="6 11" id="KW-0472">Membrane</keyword>
<dbReference type="PRINTS" id="PR00237">
    <property type="entry name" value="GPCRRHODOPSN"/>
</dbReference>
<feature type="compositionally biased region" description="Acidic residues" evidence="10">
    <location>
        <begin position="357"/>
        <end position="367"/>
    </location>
</feature>
<evidence type="ECO:0000256" key="6">
    <source>
        <dbReference type="ARBA" id="ARBA00023136"/>
    </source>
</evidence>
<dbReference type="InterPro" id="IPR000276">
    <property type="entry name" value="GPCR_Rhodpsn"/>
</dbReference>
<feature type="transmembrane region" description="Helical" evidence="11">
    <location>
        <begin position="146"/>
        <end position="166"/>
    </location>
</feature>
<dbReference type="PROSITE" id="PS50262">
    <property type="entry name" value="G_PROTEIN_RECEP_F1_2"/>
    <property type="match status" value="1"/>
</dbReference>
<evidence type="ECO:0000256" key="1">
    <source>
        <dbReference type="ARBA" id="ARBA00004651"/>
    </source>
</evidence>
<evidence type="ECO:0000256" key="7">
    <source>
        <dbReference type="ARBA" id="ARBA00023170"/>
    </source>
</evidence>
<dbReference type="EMBL" id="JBAMIC010004070">
    <property type="protein sequence ID" value="KAK7087608.1"/>
    <property type="molecule type" value="Genomic_DNA"/>
</dbReference>
<dbReference type="SUPFAM" id="SSF81321">
    <property type="entry name" value="Family A G protein-coupled receptor-like"/>
    <property type="match status" value="1"/>
</dbReference>
<evidence type="ECO:0000313" key="13">
    <source>
        <dbReference type="EMBL" id="KAK7087608.1"/>
    </source>
</evidence>
<dbReference type="PANTHER" id="PTHR24228">
    <property type="entry name" value="B2 BRADYKININ RECEPTOR/ANGIOTENSIN II RECEPTOR"/>
    <property type="match status" value="1"/>
</dbReference>
<feature type="compositionally biased region" description="Basic and acidic residues" evidence="10">
    <location>
        <begin position="319"/>
        <end position="343"/>
    </location>
</feature>
<evidence type="ECO:0000256" key="11">
    <source>
        <dbReference type="SAM" id="Phobius"/>
    </source>
</evidence>
<comment type="similarity">
    <text evidence="9">Belongs to the G-protein coupled receptor 1 family.</text>
</comment>
<feature type="transmembrane region" description="Helical" evidence="11">
    <location>
        <begin position="528"/>
        <end position="548"/>
    </location>
</feature>
<feature type="transmembrane region" description="Helical" evidence="11">
    <location>
        <begin position="487"/>
        <end position="508"/>
    </location>
</feature>
<feature type="compositionally biased region" description="Basic and acidic residues" evidence="10">
    <location>
        <begin position="380"/>
        <end position="395"/>
    </location>
</feature>
<sequence length="626" mass="69679">METPEESVNIVETSLDFVSGDIHDVARAAFIIMGVIMVFGGVIGNCLFLLVIFKQSRRKQSVHILFVANLSLADLVSMGYWFTFFVLDLILNRHPVVNYAHCVANGIIVSTMYLACVSFLVSISLNRYLHVCRSHLYKRVFTKPRTVAWCLLVWLSSLCIALLPVMDTADNTNFHYNPVTRFCSYNRQGFTYFKVIALVYAILPMVFVAYCNFAIFRYWKRARLSIRRHYPLLNGTRVEGKRRNVIARLRAAVKKGNTEDVVSKTSAQGSEYSPTESVQGMKNETDSAVVEITAHGSDDRFESAQVLEAGVQECVDAMNNRDSDREDKKIAESEKKTRAEDMNGVHISVIGDRVPDDAEVTDDEVDDDRSLSNVSMNTDSEDRIDKRGDDLKIEDTETGAGPGTQLGALTNPDQPSKRPGDAADESTTAKLRTTSSFTQRSRMLDFAQSPPVPRNRLSPAKQADKIPKTAKQTAKKRAKRTKAREVAFIRSLFVVFLLAVVTFITYGAMTVLGTYVSLSPEVVILGNFFLFFNNSVNWIVYGVMNPVFRQGYVHYSRKILTSCCSWRKAGGEGTHLNVSLSSLVTPSAPRSNATTSDLNPSSTSLISPVLSRNDVEDDDASSISRC</sequence>
<keyword evidence="4 11" id="KW-1133">Transmembrane helix</keyword>
<feature type="transmembrane region" description="Helical" evidence="11">
    <location>
        <begin position="64"/>
        <end position="83"/>
    </location>
</feature>
<reference evidence="13 14" key="1">
    <citation type="submission" date="2024-02" db="EMBL/GenBank/DDBJ databases">
        <title>Chromosome-scale genome assembly of the rough periwinkle Littorina saxatilis.</title>
        <authorList>
            <person name="De Jode A."/>
            <person name="Faria R."/>
            <person name="Formenti G."/>
            <person name="Sims Y."/>
            <person name="Smith T.P."/>
            <person name="Tracey A."/>
            <person name="Wood J.M.D."/>
            <person name="Zagrodzka Z.B."/>
            <person name="Johannesson K."/>
            <person name="Butlin R.K."/>
            <person name="Leder E.H."/>
        </authorList>
    </citation>
    <scope>NUCLEOTIDE SEQUENCE [LARGE SCALE GENOMIC DNA]</scope>
    <source>
        <strain evidence="13">Snail1</strain>
        <tissue evidence="13">Muscle</tissue>
    </source>
</reference>
<comment type="caution">
    <text evidence="13">The sequence shown here is derived from an EMBL/GenBank/DDBJ whole genome shotgun (WGS) entry which is preliminary data.</text>
</comment>
<feature type="compositionally biased region" description="Polar residues" evidence="10">
    <location>
        <begin position="425"/>
        <end position="441"/>
    </location>
</feature>